<sequence length="134" mass="14572">MHFNPVYVVLGLISAACAAPLVADVQDIHARSQATTFPVEFISPPGHQLELGNPTDTIKNLAKNMIEMFFTPEKVAEIHYLPKGSKPSLVKDYPYSNLPKTPEVGIMINIGGKEHKGWVVLSKTGSVIGEMDDA</sequence>
<keyword evidence="1" id="KW-0732">Signal</keyword>
<dbReference type="AlphaFoldDB" id="A0A6A4HUF6"/>
<keyword evidence="3" id="KW-1185">Reference proteome</keyword>
<proteinExistence type="predicted"/>
<dbReference type="Proteomes" id="UP000799118">
    <property type="component" value="Unassembled WGS sequence"/>
</dbReference>
<name>A0A6A4HUF6_9AGAR</name>
<accession>A0A6A4HUF6</accession>
<dbReference type="EMBL" id="ML769442">
    <property type="protein sequence ID" value="KAE9401816.1"/>
    <property type="molecule type" value="Genomic_DNA"/>
</dbReference>
<evidence type="ECO:0000313" key="2">
    <source>
        <dbReference type="EMBL" id="KAE9401816.1"/>
    </source>
</evidence>
<organism evidence="2 3">
    <name type="scientific">Gymnopus androsaceus JB14</name>
    <dbReference type="NCBI Taxonomy" id="1447944"/>
    <lineage>
        <taxon>Eukaryota</taxon>
        <taxon>Fungi</taxon>
        <taxon>Dikarya</taxon>
        <taxon>Basidiomycota</taxon>
        <taxon>Agaricomycotina</taxon>
        <taxon>Agaricomycetes</taxon>
        <taxon>Agaricomycetidae</taxon>
        <taxon>Agaricales</taxon>
        <taxon>Marasmiineae</taxon>
        <taxon>Omphalotaceae</taxon>
        <taxon>Gymnopus</taxon>
    </lineage>
</organism>
<reference evidence="2" key="1">
    <citation type="journal article" date="2019" name="Environ. Microbiol.">
        <title>Fungal ecological strategies reflected in gene transcription - a case study of two litter decomposers.</title>
        <authorList>
            <person name="Barbi F."/>
            <person name="Kohler A."/>
            <person name="Barry K."/>
            <person name="Baskaran P."/>
            <person name="Daum C."/>
            <person name="Fauchery L."/>
            <person name="Ihrmark K."/>
            <person name="Kuo A."/>
            <person name="LaButti K."/>
            <person name="Lipzen A."/>
            <person name="Morin E."/>
            <person name="Grigoriev I.V."/>
            <person name="Henrissat B."/>
            <person name="Lindahl B."/>
            <person name="Martin F."/>
        </authorList>
    </citation>
    <scope>NUCLEOTIDE SEQUENCE</scope>
    <source>
        <strain evidence="2">JB14</strain>
    </source>
</reference>
<evidence type="ECO:0000313" key="3">
    <source>
        <dbReference type="Proteomes" id="UP000799118"/>
    </source>
</evidence>
<evidence type="ECO:0000256" key="1">
    <source>
        <dbReference type="SAM" id="SignalP"/>
    </source>
</evidence>
<feature type="chain" id="PRO_5025414723" evidence="1">
    <location>
        <begin position="19"/>
        <end position="134"/>
    </location>
</feature>
<gene>
    <name evidence="2" type="ORF">BT96DRAFT_1018017</name>
</gene>
<protein>
    <submittedName>
        <fullName evidence="2">Uncharacterized protein</fullName>
    </submittedName>
</protein>
<feature type="signal peptide" evidence="1">
    <location>
        <begin position="1"/>
        <end position="18"/>
    </location>
</feature>